<keyword evidence="1" id="KW-0472">Membrane</keyword>
<name>A0ABT1EFL3_9FIRM</name>
<feature type="transmembrane region" description="Helical" evidence="1">
    <location>
        <begin position="32"/>
        <end position="51"/>
    </location>
</feature>
<organism evidence="2 3">
    <name type="scientific">Aequitasia blattaphilus</name>
    <dbReference type="NCBI Taxonomy" id="2949332"/>
    <lineage>
        <taxon>Bacteria</taxon>
        <taxon>Bacillati</taxon>
        <taxon>Bacillota</taxon>
        <taxon>Clostridia</taxon>
        <taxon>Lachnospirales</taxon>
        <taxon>Lachnospiraceae</taxon>
        <taxon>Aequitasia</taxon>
    </lineage>
</organism>
<gene>
    <name evidence="2" type="ORF">NK125_14585</name>
</gene>
<feature type="transmembrane region" description="Helical" evidence="1">
    <location>
        <begin position="57"/>
        <end position="74"/>
    </location>
</feature>
<dbReference type="InterPro" id="IPR021737">
    <property type="entry name" value="Phage_phiKZ_Orf197"/>
</dbReference>
<keyword evidence="1" id="KW-0812">Transmembrane</keyword>
<accession>A0ABT1EFL3</accession>
<dbReference type="RefSeq" id="WP_262067396.1">
    <property type="nucleotide sequence ID" value="NZ_JAMXOD010000034.1"/>
</dbReference>
<proteinExistence type="predicted"/>
<dbReference type="EMBL" id="JAMZFW010000034">
    <property type="protein sequence ID" value="MCP1103626.1"/>
    <property type="molecule type" value="Genomic_DNA"/>
</dbReference>
<feature type="transmembrane region" description="Helical" evidence="1">
    <location>
        <begin position="127"/>
        <end position="147"/>
    </location>
</feature>
<feature type="transmembrane region" description="Helical" evidence="1">
    <location>
        <begin position="189"/>
        <end position="206"/>
    </location>
</feature>
<feature type="transmembrane region" description="Helical" evidence="1">
    <location>
        <begin position="95"/>
        <end position="115"/>
    </location>
</feature>
<evidence type="ECO:0000313" key="2">
    <source>
        <dbReference type="EMBL" id="MCP1103626.1"/>
    </source>
</evidence>
<dbReference type="Proteomes" id="UP001523566">
    <property type="component" value="Unassembled WGS sequence"/>
</dbReference>
<feature type="transmembrane region" description="Helical" evidence="1">
    <location>
        <begin position="226"/>
        <end position="247"/>
    </location>
</feature>
<evidence type="ECO:0000313" key="3">
    <source>
        <dbReference type="Proteomes" id="UP001523566"/>
    </source>
</evidence>
<evidence type="ECO:0000256" key="1">
    <source>
        <dbReference type="SAM" id="Phobius"/>
    </source>
</evidence>
<sequence length="251" mass="28352">MINMILLISHILADFYFQTNQIVKGKYKGVRWIFIHCMIHFGVMLIVTGSVIDSGEYRRLLFACVSICVVHGVIDSIKCKILKRDQNSKYRPMLFLLDQALHVITILIGSTVFDLKLDENNGILQSVFSFALTQEVLVILLAVLICWRPASYFVAEVFSVVSRKSQNGDSTEDNEIRIGSWIGILEREIILLLGLMHQFGAIGLVLAAKSLARYKQLEDKEFAERYLVGTLISTLVAILAVVMCQYFKVAN</sequence>
<reference evidence="2 3" key="1">
    <citation type="journal article" date="2022" name="Genome Biol. Evol.">
        <title>Host diet, physiology and behaviors set the stage for Lachnospiraceae cladogenesis.</title>
        <authorList>
            <person name="Vera-Ponce De Leon A."/>
            <person name="Schneider M."/>
            <person name="Jahnes B.C."/>
            <person name="Sadowski V."/>
            <person name="Camuy-Velez L.A."/>
            <person name="Duan J."/>
            <person name="Sabree Z.L."/>
        </authorList>
    </citation>
    <scope>NUCLEOTIDE SEQUENCE [LARGE SCALE GENOMIC DNA]</scope>
    <source>
        <strain evidence="2 3">PAL113</strain>
    </source>
</reference>
<keyword evidence="3" id="KW-1185">Reference proteome</keyword>
<dbReference type="Pfam" id="PF11750">
    <property type="entry name" value="DUF3307"/>
    <property type="match status" value="1"/>
</dbReference>
<comment type="caution">
    <text evidence="2">The sequence shown here is derived from an EMBL/GenBank/DDBJ whole genome shotgun (WGS) entry which is preliminary data.</text>
</comment>
<protein>
    <submittedName>
        <fullName evidence="2">DUF3307 domain-containing protein</fullName>
    </submittedName>
</protein>
<keyword evidence="1" id="KW-1133">Transmembrane helix</keyword>